<name>A0ABT2PKN1_9BURK</name>
<evidence type="ECO:0000259" key="4">
    <source>
        <dbReference type="Pfam" id="PF25954"/>
    </source>
</evidence>
<feature type="signal peptide" evidence="3">
    <location>
        <begin position="1"/>
        <end position="34"/>
    </location>
</feature>
<keyword evidence="2" id="KW-0813">Transport</keyword>
<comment type="caution">
    <text evidence="6">The sequence shown here is derived from an EMBL/GenBank/DDBJ whole genome shotgun (WGS) entry which is preliminary data.</text>
</comment>
<dbReference type="PANTHER" id="PTHR30097:SF16">
    <property type="entry name" value="CATION EFFLUX SYSTEM (CZCB-LIKE)"/>
    <property type="match status" value="1"/>
</dbReference>
<keyword evidence="3" id="KW-0732">Signal</keyword>
<dbReference type="NCBIfam" id="TIGR01730">
    <property type="entry name" value="RND_mfp"/>
    <property type="match status" value="1"/>
</dbReference>
<evidence type="ECO:0000259" key="5">
    <source>
        <dbReference type="Pfam" id="PF25975"/>
    </source>
</evidence>
<dbReference type="Pfam" id="PF25975">
    <property type="entry name" value="CzcB_C"/>
    <property type="match status" value="1"/>
</dbReference>
<dbReference type="InterPro" id="IPR058792">
    <property type="entry name" value="Beta-barrel_RND_2"/>
</dbReference>
<dbReference type="InterPro" id="IPR006143">
    <property type="entry name" value="RND_pump_MFP"/>
</dbReference>
<dbReference type="EMBL" id="JAODYH010000004">
    <property type="protein sequence ID" value="MCT9811018.1"/>
    <property type="molecule type" value="Genomic_DNA"/>
</dbReference>
<evidence type="ECO:0000256" key="3">
    <source>
        <dbReference type="SAM" id="SignalP"/>
    </source>
</evidence>
<reference evidence="6 7" key="1">
    <citation type="submission" date="2022-09" db="EMBL/GenBank/DDBJ databases">
        <title>Draft genome of isolate Be4.</title>
        <authorList>
            <person name="Sanchez-Castro I."/>
            <person name="Martinez-Rodriguez P."/>
            <person name="Descostes M."/>
            <person name="Merroun M."/>
        </authorList>
    </citation>
    <scope>NUCLEOTIDE SEQUENCE [LARGE SCALE GENOMIC DNA]</scope>
    <source>
        <strain evidence="6 7">Be4</strain>
    </source>
</reference>
<evidence type="ECO:0000256" key="2">
    <source>
        <dbReference type="ARBA" id="ARBA00022448"/>
    </source>
</evidence>
<feature type="chain" id="PRO_5046113961" evidence="3">
    <location>
        <begin position="35"/>
        <end position="372"/>
    </location>
</feature>
<organism evidence="6 7">
    <name type="scientific">Acidovorax bellezanensis</name>
    <dbReference type="NCBI Taxonomy" id="2976702"/>
    <lineage>
        <taxon>Bacteria</taxon>
        <taxon>Pseudomonadati</taxon>
        <taxon>Pseudomonadota</taxon>
        <taxon>Betaproteobacteria</taxon>
        <taxon>Burkholderiales</taxon>
        <taxon>Comamonadaceae</taxon>
        <taxon>Acidovorax</taxon>
    </lineage>
</organism>
<comment type="similarity">
    <text evidence="1">Belongs to the membrane fusion protein (MFP) (TC 8.A.1) family.</text>
</comment>
<dbReference type="Pfam" id="PF25954">
    <property type="entry name" value="Beta-barrel_RND_2"/>
    <property type="match status" value="1"/>
</dbReference>
<proteinExistence type="inferred from homology"/>
<keyword evidence="7" id="KW-1185">Reference proteome</keyword>
<evidence type="ECO:0000256" key="1">
    <source>
        <dbReference type="ARBA" id="ARBA00009477"/>
    </source>
</evidence>
<dbReference type="InterPro" id="IPR051909">
    <property type="entry name" value="MFP_Cation_Efflux"/>
</dbReference>
<feature type="domain" description="CzcB-like C-terminal circularly permuted SH3-like" evidence="5">
    <location>
        <begin position="314"/>
        <end position="363"/>
    </location>
</feature>
<dbReference type="InterPro" id="IPR058649">
    <property type="entry name" value="CzcB_C"/>
</dbReference>
<dbReference type="RefSeq" id="WP_261500179.1">
    <property type="nucleotide sequence ID" value="NZ_JAODYH010000004.1"/>
</dbReference>
<feature type="domain" description="CusB-like beta-barrel" evidence="4">
    <location>
        <begin position="224"/>
        <end position="295"/>
    </location>
</feature>
<dbReference type="Gene3D" id="2.40.420.20">
    <property type="match status" value="1"/>
</dbReference>
<dbReference type="PANTHER" id="PTHR30097">
    <property type="entry name" value="CATION EFFLUX SYSTEM PROTEIN CUSB"/>
    <property type="match status" value="1"/>
</dbReference>
<evidence type="ECO:0000313" key="7">
    <source>
        <dbReference type="Proteomes" id="UP001525968"/>
    </source>
</evidence>
<dbReference type="Gene3D" id="2.40.30.170">
    <property type="match status" value="1"/>
</dbReference>
<evidence type="ECO:0000313" key="6">
    <source>
        <dbReference type="EMBL" id="MCT9811018.1"/>
    </source>
</evidence>
<dbReference type="Proteomes" id="UP001525968">
    <property type="component" value="Unassembled WGS sequence"/>
</dbReference>
<accession>A0ABT2PKN1</accession>
<dbReference type="Gene3D" id="2.40.50.100">
    <property type="match status" value="1"/>
</dbReference>
<dbReference type="SUPFAM" id="SSF111369">
    <property type="entry name" value="HlyD-like secretion proteins"/>
    <property type="match status" value="1"/>
</dbReference>
<protein>
    <submittedName>
        <fullName evidence="6">Efflux RND transporter periplasmic adaptor subunit</fullName>
    </submittedName>
</protein>
<sequence>MVPSSFYVALPAWLQRHRVAVLLASTLCAAPAFSAPPAALKAVTVAPAAMRMLEVVAVQAPQSGQMLWSPARLEYPPGQIDTVAAPAQGRVVAIHVQLGQTVKAGAPLATLVSADALRMRHEVRAAQLALDTAKAELQRHQDMSARGVGTDMELRAALARSKEAAQELSRAAGTSALLGNDGGDRIVVRAPHAGVVAQHQASMGALAEAGAALFAIGNPQSLGVVADVFEADLSSLKAGNAAQVELPNQSTPLSAKLVQVGAVVNAESRRAPVQLGLTGALPEGLRAGMQARVGIVVERSAQMMVPMGAVLIKDENRSVVFVQTAEHAFEMRDVKLGPPVRGWVPVVSGLNSGERIVVRGALLLDGAASQLL</sequence>
<gene>
    <name evidence="6" type="ORF">N0K08_10270</name>
</gene>